<evidence type="ECO:0000256" key="5">
    <source>
        <dbReference type="ARBA" id="ARBA00023180"/>
    </source>
</evidence>
<proteinExistence type="predicted"/>
<keyword evidence="7" id="KW-1133">Transmembrane helix</keyword>
<dbReference type="GO" id="GO:0009897">
    <property type="term" value="C:external side of plasma membrane"/>
    <property type="evidence" value="ECO:0007669"/>
    <property type="project" value="TreeGrafter"/>
</dbReference>
<dbReference type="InterPro" id="IPR001368">
    <property type="entry name" value="TNFR/NGFR_Cys_rich_reg"/>
</dbReference>
<sequence length="312" mass="34660">MISAESSKFPVWFIILALLSLLVSATSSSNEGQNRSQPCVDGTYEHEGRNCCLCGAGLHLKEHCTTNLQFGTCETCPKETYSIYPNNQKSCEPCTSCLQPNANLEVEEPCTPARDTRCRCKHNHYCSSDIKPCKICNPCKVCAKGIKVDCTANSDRVCNDKTEGDNKVAIIVGIIVIVVVIGLAIGLLLKRRRNRKRQHQVELTDFNAAEQSQFLRAPVVDLQPHLPDIAEVIGWRDLEVVAIRSSIPNTAIEACKINHPHSIEEATLELLKIWVEKNGREASRNLVQILQRSGKRDKAEKVMDILSRPNAV</sequence>
<dbReference type="GO" id="GO:0032872">
    <property type="term" value="P:regulation of stress-activated MAPK cascade"/>
    <property type="evidence" value="ECO:0007669"/>
    <property type="project" value="TreeGrafter"/>
</dbReference>
<dbReference type="Pfam" id="PF00531">
    <property type="entry name" value="Death"/>
    <property type="match status" value="1"/>
</dbReference>
<dbReference type="PANTHER" id="PTHR46874">
    <property type="entry name" value="TUMOR NECROSIS FACTOR RECEPTOR SUPERFAMILY MEMBER 6"/>
    <property type="match status" value="1"/>
</dbReference>
<keyword evidence="3" id="KW-0677">Repeat</keyword>
<dbReference type="GO" id="GO:0045121">
    <property type="term" value="C:membrane raft"/>
    <property type="evidence" value="ECO:0007669"/>
    <property type="project" value="TreeGrafter"/>
</dbReference>
<dbReference type="SUPFAM" id="SSF47986">
    <property type="entry name" value="DEATH domain"/>
    <property type="match status" value="1"/>
</dbReference>
<dbReference type="SMART" id="SM00208">
    <property type="entry name" value="TNFR"/>
    <property type="match status" value="3"/>
</dbReference>
<evidence type="ECO:0000256" key="4">
    <source>
        <dbReference type="ARBA" id="ARBA00023157"/>
    </source>
</evidence>
<name>A0A8C9ZW44_SANLU</name>
<feature type="signal peptide" evidence="8">
    <location>
        <begin position="1"/>
        <end position="28"/>
    </location>
</feature>
<dbReference type="AlphaFoldDB" id="A0A8C9ZW44"/>
<organism evidence="11 12">
    <name type="scientific">Sander lucioperca</name>
    <name type="common">Pike-perch</name>
    <name type="synonym">Perca lucioperca</name>
    <dbReference type="NCBI Taxonomy" id="283035"/>
    <lineage>
        <taxon>Eukaryota</taxon>
        <taxon>Metazoa</taxon>
        <taxon>Chordata</taxon>
        <taxon>Craniata</taxon>
        <taxon>Vertebrata</taxon>
        <taxon>Euteleostomi</taxon>
        <taxon>Actinopterygii</taxon>
        <taxon>Neopterygii</taxon>
        <taxon>Teleostei</taxon>
        <taxon>Neoteleostei</taxon>
        <taxon>Acanthomorphata</taxon>
        <taxon>Eupercaria</taxon>
        <taxon>Perciformes</taxon>
        <taxon>Percoidei</taxon>
        <taxon>Percidae</taxon>
        <taxon>Luciopercinae</taxon>
        <taxon>Sander</taxon>
    </lineage>
</organism>
<evidence type="ECO:0000313" key="12">
    <source>
        <dbReference type="Proteomes" id="UP000694568"/>
    </source>
</evidence>
<dbReference type="GO" id="GO:0097192">
    <property type="term" value="P:extrinsic apoptotic signaling pathway in absence of ligand"/>
    <property type="evidence" value="ECO:0007669"/>
    <property type="project" value="TreeGrafter"/>
</dbReference>
<keyword evidence="2 8" id="KW-0732">Signal</keyword>
<keyword evidence="5" id="KW-0325">Glycoprotein</keyword>
<dbReference type="PROSITE" id="PS50050">
    <property type="entry name" value="TNFR_NGFR_2"/>
    <property type="match status" value="2"/>
</dbReference>
<evidence type="ECO:0000256" key="3">
    <source>
        <dbReference type="ARBA" id="ARBA00022737"/>
    </source>
</evidence>
<feature type="domain" description="TNFR-Cys" evidence="10">
    <location>
        <begin position="119"/>
        <end position="158"/>
    </location>
</feature>
<dbReference type="Ensembl" id="ENSSLUT00000044758.1">
    <property type="protein sequence ID" value="ENSSLUP00000043382.1"/>
    <property type="gene ID" value="ENSSLUG00000019253.1"/>
</dbReference>
<feature type="repeat" description="TNFR-Cys" evidence="6">
    <location>
        <begin position="75"/>
        <end position="118"/>
    </location>
</feature>
<protein>
    <submittedName>
        <fullName evidence="11">Tumor necrosis factor receptor superfamily member 23-like</fullName>
    </submittedName>
</protein>
<dbReference type="GeneTree" id="ENSGT00950000183126"/>
<dbReference type="Gene3D" id="1.10.533.10">
    <property type="entry name" value="Death Domain, Fas"/>
    <property type="match status" value="1"/>
</dbReference>
<feature type="transmembrane region" description="Helical" evidence="7">
    <location>
        <begin position="168"/>
        <end position="189"/>
    </location>
</feature>
<keyword evidence="1" id="KW-0053">Apoptosis</keyword>
<dbReference type="InterPro" id="IPR000488">
    <property type="entry name" value="Death_dom"/>
</dbReference>
<gene>
    <name evidence="11" type="primary">fas</name>
</gene>
<dbReference type="GO" id="GO:0097527">
    <property type="term" value="P:necroptotic signaling pathway"/>
    <property type="evidence" value="ECO:0007669"/>
    <property type="project" value="TreeGrafter"/>
</dbReference>
<reference evidence="11" key="1">
    <citation type="submission" date="2025-08" db="UniProtKB">
        <authorList>
            <consortium name="Ensembl"/>
        </authorList>
    </citation>
    <scope>IDENTIFICATION</scope>
</reference>
<evidence type="ECO:0000256" key="8">
    <source>
        <dbReference type="SAM" id="SignalP"/>
    </source>
</evidence>
<evidence type="ECO:0000259" key="10">
    <source>
        <dbReference type="PROSITE" id="PS50050"/>
    </source>
</evidence>
<feature type="disulfide bond" evidence="6">
    <location>
        <begin position="76"/>
        <end position="91"/>
    </location>
</feature>
<dbReference type="SUPFAM" id="SSF57586">
    <property type="entry name" value="TNF receptor-like"/>
    <property type="match status" value="2"/>
</dbReference>
<keyword evidence="7" id="KW-0812">Transmembrane</keyword>
<dbReference type="PANTHER" id="PTHR46874:SF1">
    <property type="entry name" value="TUMOR NECROSIS FACTOR RECEPTOR SUPERFAMILY MEMBER 6"/>
    <property type="match status" value="1"/>
</dbReference>
<evidence type="ECO:0000256" key="1">
    <source>
        <dbReference type="ARBA" id="ARBA00022703"/>
    </source>
</evidence>
<keyword evidence="12" id="KW-1185">Reference proteome</keyword>
<dbReference type="OrthoDB" id="9949242at2759"/>
<accession>A0A8C9ZW44</accession>
<feature type="domain" description="TNFR-Cys" evidence="10">
    <location>
        <begin position="75"/>
        <end position="118"/>
    </location>
</feature>
<dbReference type="GO" id="GO:0097049">
    <property type="term" value="P:motor neuron apoptotic process"/>
    <property type="evidence" value="ECO:0007669"/>
    <property type="project" value="TreeGrafter"/>
</dbReference>
<evidence type="ECO:0000256" key="7">
    <source>
        <dbReference type="SAM" id="Phobius"/>
    </source>
</evidence>
<comment type="caution">
    <text evidence="6">Lacks conserved residue(s) required for the propagation of feature annotation.</text>
</comment>
<feature type="repeat" description="TNFR-Cys" evidence="6">
    <location>
        <begin position="119"/>
        <end position="158"/>
    </location>
</feature>
<keyword evidence="4 6" id="KW-1015">Disulfide bond</keyword>
<dbReference type="Proteomes" id="UP000694568">
    <property type="component" value="Unplaced"/>
</dbReference>
<reference evidence="11" key="2">
    <citation type="submission" date="2025-09" db="UniProtKB">
        <authorList>
            <consortium name="Ensembl"/>
        </authorList>
    </citation>
    <scope>IDENTIFICATION</scope>
</reference>
<dbReference type="InterPro" id="IPR011029">
    <property type="entry name" value="DEATH-like_dom_sf"/>
</dbReference>
<evidence type="ECO:0000259" key="9">
    <source>
        <dbReference type="PROSITE" id="PS50017"/>
    </source>
</evidence>
<dbReference type="Pfam" id="PF00020">
    <property type="entry name" value="TNFR_c6"/>
    <property type="match status" value="2"/>
</dbReference>
<feature type="domain" description="Death" evidence="9">
    <location>
        <begin position="247"/>
        <end position="306"/>
    </location>
</feature>
<dbReference type="GeneID" id="116055219"/>
<dbReference type="GO" id="GO:0005031">
    <property type="term" value="F:tumor necrosis factor receptor activity"/>
    <property type="evidence" value="ECO:0007669"/>
    <property type="project" value="TreeGrafter"/>
</dbReference>
<feature type="chain" id="PRO_5034516000" evidence="8">
    <location>
        <begin position="29"/>
        <end position="312"/>
    </location>
</feature>
<evidence type="ECO:0000256" key="2">
    <source>
        <dbReference type="ARBA" id="ARBA00022729"/>
    </source>
</evidence>
<dbReference type="PROSITE" id="PS50017">
    <property type="entry name" value="DEATH_DOMAIN"/>
    <property type="match status" value="1"/>
</dbReference>
<keyword evidence="7" id="KW-0472">Membrane</keyword>
<dbReference type="Gene3D" id="2.10.50.10">
    <property type="entry name" value="Tumor Necrosis Factor Receptor, subunit A, domain 2"/>
    <property type="match status" value="2"/>
</dbReference>
<dbReference type="GO" id="GO:0031265">
    <property type="term" value="C:CD95 death-inducing signaling complex"/>
    <property type="evidence" value="ECO:0007669"/>
    <property type="project" value="TreeGrafter"/>
</dbReference>
<dbReference type="GO" id="GO:0043066">
    <property type="term" value="P:negative regulation of apoptotic process"/>
    <property type="evidence" value="ECO:0007669"/>
    <property type="project" value="TreeGrafter"/>
</dbReference>
<dbReference type="GO" id="GO:0006924">
    <property type="term" value="P:activation-induced cell death of T cells"/>
    <property type="evidence" value="ECO:0007669"/>
    <property type="project" value="TreeGrafter"/>
</dbReference>
<dbReference type="RefSeq" id="XP_031162902.1">
    <property type="nucleotide sequence ID" value="XM_031307042.2"/>
</dbReference>
<evidence type="ECO:0000313" key="11">
    <source>
        <dbReference type="Ensembl" id="ENSSLUP00000043382.1"/>
    </source>
</evidence>
<evidence type="ECO:0000256" key="6">
    <source>
        <dbReference type="PROSITE-ProRule" id="PRU00206"/>
    </source>
</evidence>